<dbReference type="AlphaFoldDB" id="A0AAV4M0W2"/>
<evidence type="ECO:0000259" key="9">
    <source>
        <dbReference type="Pfam" id="PF00464"/>
    </source>
</evidence>
<dbReference type="GO" id="GO:0019264">
    <property type="term" value="P:glycine biosynthetic process from serine"/>
    <property type="evidence" value="ECO:0007669"/>
    <property type="project" value="InterPro"/>
</dbReference>
<evidence type="ECO:0000256" key="4">
    <source>
        <dbReference type="ARBA" id="ARBA00022563"/>
    </source>
</evidence>
<dbReference type="InterPro" id="IPR015422">
    <property type="entry name" value="PyrdxlP-dep_Trfase_small"/>
</dbReference>
<dbReference type="EC" id="2.1.2.1" evidence="8"/>
<evidence type="ECO:0000256" key="1">
    <source>
        <dbReference type="ARBA" id="ARBA00001933"/>
    </source>
</evidence>
<feature type="domain" description="Serine hydroxymethyltransferase-like" evidence="9">
    <location>
        <begin position="16"/>
        <end position="402"/>
    </location>
</feature>
<evidence type="ECO:0000256" key="6">
    <source>
        <dbReference type="ARBA" id="ARBA00022898"/>
    </source>
</evidence>
<dbReference type="GO" id="GO:0005739">
    <property type="term" value="C:mitochondrion"/>
    <property type="evidence" value="ECO:0007669"/>
    <property type="project" value="TreeGrafter"/>
</dbReference>
<dbReference type="PANTHER" id="PTHR11680:SF35">
    <property type="entry name" value="SERINE HYDROXYMETHYLTRANSFERASE 1"/>
    <property type="match status" value="1"/>
</dbReference>
<dbReference type="GO" id="GO:0035999">
    <property type="term" value="P:tetrahydrofolate interconversion"/>
    <property type="evidence" value="ECO:0007669"/>
    <property type="project" value="InterPro"/>
</dbReference>
<dbReference type="InterPro" id="IPR015421">
    <property type="entry name" value="PyrdxlP-dep_Trfase_major"/>
</dbReference>
<evidence type="ECO:0000256" key="3">
    <source>
        <dbReference type="ARBA" id="ARBA00006376"/>
    </source>
</evidence>
<dbReference type="InterPro" id="IPR039429">
    <property type="entry name" value="SHMT-like_dom"/>
</dbReference>
<dbReference type="PANTHER" id="PTHR11680">
    <property type="entry name" value="SERINE HYDROXYMETHYLTRANSFERASE"/>
    <property type="match status" value="1"/>
</dbReference>
<protein>
    <recommendedName>
        <fullName evidence="8">Serine hydroxymethyltransferase</fullName>
        <ecNumber evidence="8">2.1.2.1</ecNumber>
    </recommendedName>
</protein>
<dbReference type="GO" id="GO:0004372">
    <property type="term" value="F:glycine hydroxymethyltransferase activity"/>
    <property type="evidence" value="ECO:0007669"/>
    <property type="project" value="UniProtKB-EC"/>
</dbReference>
<name>A0AAV4M0W2_BABCB</name>
<gene>
    <name evidence="10" type="ORF">BcabD6B2_54640</name>
</gene>
<comment type="similarity">
    <text evidence="3 8">Belongs to the SHMT family.</text>
</comment>
<sequence length="453" mass="49829">MVAERQLALPSDLLSLKEADPEIYELLEEERERQRSSINLIASENFASIATMETLGSVFTNKYAEGYPGRRYYSGCEVIDKMETLCMKRALEAFNLSEEEWGVNVQPLSGTPANMEVYMGLLEPHDKIMGLRLASGGHLTHGFYVGQRKISASAILFTPLLYDVDQETGLLDYDHIQMLAKAYCPRLIVVGASCYSRYWDYKRCREIADSVGAYLMADVAHILGLIAGGVHPAPFEHCHVVTSTTHKTLKGPRAGLIFYNKKVTPPIGDKINAAVFPTMQGGPHNNNIAALAVQLKTVLSPEWKVYAQRVVSNARRLAAECQSRGFEIGTGGTDNHTVVISLKPFGVNANRGDHVCSAVFINATKTTITGETSTLNPSGLRLGTAAMTARGAQEEDMVFIAECLLEVVRICQALQEVHGEKLEDFKKGAEGDERIAALRTKVMEWARQFPIVG</sequence>
<comment type="pathway">
    <text evidence="2 8">One-carbon metabolism; tetrahydrofolate interconversion.</text>
</comment>
<comment type="function">
    <text evidence="8">Interconversion of serine and glycine.</text>
</comment>
<evidence type="ECO:0000256" key="2">
    <source>
        <dbReference type="ARBA" id="ARBA00004777"/>
    </source>
</evidence>
<dbReference type="HAMAP" id="MF_00051">
    <property type="entry name" value="SHMT"/>
    <property type="match status" value="1"/>
</dbReference>
<keyword evidence="4 8" id="KW-0554">One-carbon metabolism</keyword>
<dbReference type="InterPro" id="IPR049943">
    <property type="entry name" value="Ser_HO-MeTrfase-like"/>
</dbReference>
<evidence type="ECO:0000256" key="8">
    <source>
        <dbReference type="RuleBase" id="RU000585"/>
    </source>
</evidence>
<feature type="modified residue" description="N6-(pyridoxal phosphate)lysine" evidence="7">
    <location>
        <position position="247"/>
    </location>
</feature>
<keyword evidence="6 7" id="KW-0663">Pyridoxal phosphate</keyword>
<accession>A0AAV4M0W2</accession>
<dbReference type="InterPro" id="IPR001085">
    <property type="entry name" value="Ser_HO-MeTrfase"/>
</dbReference>
<dbReference type="PIRSF" id="PIRSF000412">
    <property type="entry name" value="SHMT"/>
    <property type="match status" value="1"/>
</dbReference>
<dbReference type="PROSITE" id="PS00096">
    <property type="entry name" value="SHMT"/>
    <property type="match status" value="1"/>
</dbReference>
<dbReference type="CDD" id="cd00378">
    <property type="entry name" value="SHMT"/>
    <property type="match status" value="1"/>
</dbReference>
<dbReference type="Gene3D" id="3.40.640.10">
    <property type="entry name" value="Type I PLP-dependent aspartate aminotransferase-like (Major domain)"/>
    <property type="match status" value="1"/>
</dbReference>
<dbReference type="InterPro" id="IPR019798">
    <property type="entry name" value="Ser_HO-MeTrfase_PLP_BS"/>
</dbReference>
<dbReference type="GO" id="GO:0030170">
    <property type="term" value="F:pyridoxal phosphate binding"/>
    <property type="evidence" value="ECO:0007669"/>
    <property type="project" value="InterPro"/>
</dbReference>
<comment type="cofactor">
    <cofactor evidence="1 7 8">
        <name>pyridoxal 5'-phosphate</name>
        <dbReference type="ChEBI" id="CHEBI:597326"/>
    </cofactor>
</comment>
<keyword evidence="11" id="KW-1185">Reference proteome</keyword>
<dbReference type="EMBL" id="BPLF01000006">
    <property type="protein sequence ID" value="GIX66028.1"/>
    <property type="molecule type" value="Genomic_DNA"/>
</dbReference>
<reference evidence="10 11" key="1">
    <citation type="submission" date="2021-06" db="EMBL/GenBank/DDBJ databases">
        <title>Genome sequence of Babesia caballi.</title>
        <authorList>
            <person name="Yamagishi J."/>
            <person name="Kidaka T."/>
            <person name="Ochi A."/>
        </authorList>
    </citation>
    <scope>NUCLEOTIDE SEQUENCE [LARGE SCALE GENOMIC DNA]</scope>
    <source>
        <strain evidence="10">USDA-D6B2</strain>
    </source>
</reference>
<evidence type="ECO:0000313" key="11">
    <source>
        <dbReference type="Proteomes" id="UP001497744"/>
    </source>
</evidence>
<evidence type="ECO:0000313" key="10">
    <source>
        <dbReference type="EMBL" id="GIX66028.1"/>
    </source>
</evidence>
<dbReference type="NCBIfam" id="NF000586">
    <property type="entry name" value="PRK00011.1"/>
    <property type="match status" value="1"/>
</dbReference>
<dbReference type="SUPFAM" id="SSF53383">
    <property type="entry name" value="PLP-dependent transferases"/>
    <property type="match status" value="1"/>
</dbReference>
<dbReference type="Proteomes" id="UP001497744">
    <property type="component" value="Unassembled WGS sequence"/>
</dbReference>
<evidence type="ECO:0000256" key="5">
    <source>
        <dbReference type="ARBA" id="ARBA00022679"/>
    </source>
</evidence>
<dbReference type="Gene3D" id="3.90.1150.10">
    <property type="entry name" value="Aspartate Aminotransferase, domain 1"/>
    <property type="match status" value="1"/>
</dbReference>
<evidence type="ECO:0000256" key="7">
    <source>
        <dbReference type="PIRSR" id="PIRSR000412-50"/>
    </source>
</evidence>
<dbReference type="GeneID" id="94197509"/>
<comment type="caution">
    <text evidence="10">The sequence shown here is derived from an EMBL/GenBank/DDBJ whole genome shotgun (WGS) entry which is preliminary data.</text>
</comment>
<comment type="catalytic activity">
    <reaction evidence="8">
        <text>(6R)-5,10-methylene-5,6,7,8-tetrahydrofolate + glycine + H2O = (6S)-5,6,7,8-tetrahydrofolate + L-serine</text>
        <dbReference type="Rhea" id="RHEA:15481"/>
        <dbReference type="ChEBI" id="CHEBI:15377"/>
        <dbReference type="ChEBI" id="CHEBI:15636"/>
        <dbReference type="ChEBI" id="CHEBI:33384"/>
        <dbReference type="ChEBI" id="CHEBI:57305"/>
        <dbReference type="ChEBI" id="CHEBI:57453"/>
        <dbReference type="EC" id="2.1.2.1"/>
    </reaction>
</comment>
<dbReference type="RefSeq" id="XP_067718097.1">
    <property type="nucleotide sequence ID" value="XM_067861996.1"/>
</dbReference>
<dbReference type="InterPro" id="IPR015424">
    <property type="entry name" value="PyrdxlP-dep_Trfase"/>
</dbReference>
<keyword evidence="5 8" id="KW-0808">Transferase</keyword>
<organism evidence="10 11">
    <name type="scientific">Babesia caballi</name>
    <dbReference type="NCBI Taxonomy" id="5871"/>
    <lineage>
        <taxon>Eukaryota</taxon>
        <taxon>Sar</taxon>
        <taxon>Alveolata</taxon>
        <taxon>Apicomplexa</taxon>
        <taxon>Aconoidasida</taxon>
        <taxon>Piroplasmida</taxon>
        <taxon>Babesiidae</taxon>
        <taxon>Babesia</taxon>
    </lineage>
</organism>
<dbReference type="Pfam" id="PF00464">
    <property type="entry name" value="SHMT"/>
    <property type="match status" value="1"/>
</dbReference>
<proteinExistence type="inferred from homology"/>